<keyword evidence="6 9" id="KW-1133">Transmembrane helix</keyword>
<dbReference type="InterPro" id="IPR013685">
    <property type="entry name" value="POTRA_FtsQ_type"/>
</dbReference>
<accession>W7QTM7</accession>
<dbReference type="EMBL" id="ARZY01000006">
    <property type="protein sequence ID" value="EWH11203.1"/>
    <property type="molecule type" value="Genomic_DNA"/>
</dbReference>
<dbReference type="GO" id="GO:0032153">
    <property type="term" value="C:cell division site"/>
    <property type="evidence" value="ECO:0007669"/>
    <property type="project" value="UniProtKB-UniRule"/>
</dbReference>
<evidence type="ECO:0000256" key="5">
    <source>
        <dbReference type="ARBA" id="ARBA00022692"/>
    </source>
</evidence>
<proteinExistence type="inferred from homology"/>
<evidence type="ECO:0000313" key="12">
    <source>
        <dbReference type="Proteomes" id="UP000019276"/>
    </source>
</evidence>
<dbReference type="PROSITE" id="PS51779">
    <property type="entry name" value="POTRA"/>
    <property type="match status" value="1"/>
</dbReference>
<evidence type="ECO:0000256" key="8">
    <source>
        <dbReference type="ARBA" id="ARBA00023306"/>
    </source>
</evidence>
<evidence type="ECO:0000256" key="2">
    <source>
        <dbReference type="ARBA" id="ARBA00022475"/>
    </source>
</evidence>
<comment type="subcellular location">
    <subcellularLocation>
        <location evidence="9">Cell inner membrane</location>
        <topology evidence="9">Single-pass type II membrane protein</topology>
    </subcellularLocation>
    <subcellularLocation>
        <location evidence="1">Membrane</location>
    </subcellularLocation>
    <text evidence="9">Localizes to the division septum.</text>
</comment>
<dbReference type="Gene3D" id="3.40.50.11690">
    <property type="entry name" value="Cell division protein FtsQ/DivIB"/>
    <property type="match status" value="1"/>
</dbReference>
<evidence type="ECO:0000256" key="1">
    <source>
        <dbReference type="ARBA" id="ARBA00004370"/>
    </source>
</evidence>
<dbReference type="PATRIC" id="fig|1328313.3.peg.1049"/>
<dbReference type="PANTHER" id="PTHR35851">
    <property type="entry name" value="CELL DIVISION PROTEIN FTSQ"/>
    <property type="match status" value="1"/>
</dbReference>
<protein>
    <recommendedName>
        <fullName evidence="9">Cell division protein FtsQ</fullName>
    </recommendedName>
</protein>
<gene>
    <name evidence="9" type="primary">ftsQ</name>
    <name evidence="11" type="ORF">DS2_05080</name>
</gene>
<sequence>MKVAVVEFFKRAEWPFWIGVVFFIVVLASCARLAFKAQQWLEDGSQLPVKRLVVEGNHQYVSKQDVYLALKPLLQQSFYALDVNEAQQVVENIDWVYWAAIRKEWPDTLKVNLVEQKPIVVWNSDFLLNHKGEVYQARQDRIQIELPNLFGPEGEELKALELFSGYAELLALHGLNAVEMTMSERYAVDMALGNGIKLNLGRENGVARIKRFLEFYPALVEQHQVEYVDLRYDTGFAVGEQIKQPEEAG</sequence>
<dbReference type="PROSITE" id="PS51257">
    <property type="entry name" value="PROKAR_LIPOPROTEIN"/>
    <property type="match status" value="1"/>
</dbReference>
<dbReference type="STRING" id="1328313.DS2_05080"/>
<dbReference type="RefSeq" id="WP_035013565.1">
    <property type="nucleotide sequence ID" value="NZ_ARZY01000006.1"/>
</dbReference>
<dbReference type="Proteomes" id="UP000019276">
    <property type="component" value="Unassembled WGS sequence"/>
</dbReference>
<evidence type="ECO:0000313" key="11">
    <source>
        <dbReference type="EMBL" id="EWH11203.1"/>
    </source>
</evidence>
<dbReference type="Gene3D" id="3.10.20.310">
    <property type="entry name" value="membrane protein fhac"/>
    <property type="match status" value="1"/>
</dbReference>
<keyword evidence="5 9" id="KW-0812">Transmembrane</keyword>
<dbReference type="Pfam" id="PF08478">
    <property type="entry name" value="POTRA_1"/>
    <property type="match status" value="1"/>
</dbReference>
<feature type="transmembrane region" description="Helical" evidence="9">
    <location>
        <begin position="14"/>
        <end position="35"/>
    </location>
</feature>
<dbReference type="InterPro" id="IPR045335">
    <property type="entry name" value="FtsQ_C_sf"/>
</dbReference>
<dbReference type="OrthoDB" id="9790370at2"/>
<evidence type="ECO:0000256" key="3">
    <source>
        <dbReference type="ARBA" id="ARBA00022519"/>
    </source>
</evidence>
<comment type="function">
    <text evidence="9">Essential cell division protein. May link together the upstream cell division proteins, which are predominantly cytoplasmic, with the downstream cell division proteins, which are predominantly periplasmic. May control correct divisome assembly.</text>
</comment>
<dbReference type="AlphaFoldDB" id="W7QTM7"/>
<dbReference type="InterPro" id="IPR026579">
    <property type="entry name" value="FtsQ"/>
</dbReference>
<dbReference type="InterPro" id="IPR005548">
    <property type="entry name" value="Cell_div_FtsQ/DivIB_C"/>
</dbReference>
<dbReference type="HAMAP" id="MF_00911">
    <property type="entry name" value="FtsQ_subfam"/>
    <property type="match status" value="1"/>
</dbReference>
<keyword evidence="4 9" id="KW-0132">Cell division</keyword>
<evidence type="ECO:0000256" key="7">
    <source>
        <dbReference type="ARBA" id="ARBA00023136"/>
    </source>
</evidence>
<keyword evidence="12" id="KW-1185">Reference proteome</keyword>
<evidence type="ECO:0000256" key="9">
    <source>
        <dbReference type="HAMAP-Rule" id="MF_00911"/>
    </source>
</evidence>
<feature type="domain" description="POTRA" evidence="10">
    <location>
        <begin position="47"/>
        <end position="116"/>
    </location>
</feature>
<dbReference type="eggNOG" id="COG1589">
    <property type="taxonomic scope" value="Bacteria"/>
</dbReference>
<evidence type="ECO:0000256" key="4">
    <source>
        <dbReference type="ARBA" id="ARBA00022618"/>
    </source>
</evidence>
<dbReference type="GO" id="GO:0043093">
    <property type="term" value="P:FtsZ-dependent cytokinesis"/>
    <property type="evidence" value="ECO:0007669"/>
    <property type="project" value="UniProtKB-UniRule"/>
</dbReference>
<comment type="caution">
    <text evidence="11">The sequence shown here is derived from an EMBL/GenBank/DDBJ whole genome shotgun (WGS) entry which is preliminary data.</text>
</comment>
<dbReference type="GO" id="GO:0090529">
    <property type="term" value="P:cell septum assembly"/>
    <property type="evidence" value="ECO:0007669"/>
    <property type="project" value="InterPro"/>
</dbReference>
<dbReference type="PANTHER" id="PTHR35851:SF1">
    <property type="entry name" value="CELL DIVISION PROTEIN FTSQ"/>
    <property type="match status" value="1"/>
</dbReference>
<comment type="subunit">
    <text evidence="9">Part of a complex composed of FtsB, FtsL and FtsQ.</text>
</comment>
<evidence type="ECO:0000259" key="10">
    <source>
        <dbReference type="PROSITE" id="PS51779"/>
    </source>
</evidence>
<dbReference type="GO" id="GO:0005886">
    <property type="term" value="C:plasma membrane"/>
    <property type="evidence" value="ECO:0007669"/>
    <property type="project" value="UniProtKB-SubCell"/>
</dbReference>
<keyword evidence="8 9" id="KW-0131">Cell cycle</keyword>
<dbReference type="InterPro" id="IPR034746">
    <property type="entry name" value="POTRA"/>
</dbReference>
<keyword evidence="3 9" id="KW-0997">Cell inner membrane</keyword>
<name>W7QTM7_9ALTE</name>
<dbReference type="Pfam" id="PF03799">
    <property type="entry name" value="FtsQ_DivIB_C"/>
    <property type="match status" value="1"/>
</dbReference>
<keyword evidence="7 9" id="KW-0472">Membrane</keyword>
<comment type="similarity">
    <text evidence="9">Belongs to the FtsQ/DivIB family. FtsQ subfamily.</text>
</comment>
<keyword evidence="2 9" id="KW-1003">Cell membrane</keyword>
<organism evidence="11 12">
    <name type="scientific">Catenovulum agarivorans DS-2</name>
    <dbReference type="NCBI Taxonomy" id="1328313"/>
    <lineage>
        <taxon>Bacteria</taxon>
        <taxon>Pseudomonadati</taxon>
        <taxon>Pseudomonadota</taxon>
        <taxon>Gammaproteobacteria</taxon>
        <taxon>Alteromonadales</taxon>
        <taxon>Alteromonadaceae</taxon>
        <taxon>Catenovulum</taxon>
    </lineage>
</organism>
<reference evidence="11 12" key="1">
    <citation type="journal article" date="2014" name="Genome Announc.">
        <title>Draft Genome Sequence of the Agar-Degrading Bacterium Catenovulum sp. Strain DS-2, Isolated from Intestines of Haliotis diversicolor.</title>
        <authorList>
            <person name="Shan D."/>
            <person name="Li X."/>
            <person name="Gu Z."/>
            <person name="Wei G."/>
            <person name="Gao Z."/>
            <person name="Shao Z."/>
        </authorList>
    </citation>
    <scope>NUCLEOTIDE SEQUENCE [LARGE SCALE GENOMIC DNA]</scope>
    <source>
        <strain evidence="11 12">DS-2</strain>
    </source>
</reference>
<evidence type="ECO:0000256" key="6">
    <source>
        <dbReference type="ARBA" id="ARBA00022989"/>
    </source>
</evidence>